<dbReference type="GO" id="GO:0016787">
    <property type="term" value="F:hydrolase activity"/>
    <property type="evidence" value="ECO:0007669"/>
    <property type="project" value="UniProtKB-KW"/>
</dbReference>
<evidence type="ECO:0000313" key="2">
    <source>
        <dbReference type="Proteomes" id="UP000582643"/>
    </source>
</evidence>
<proteinExistence type="predicted"/>
<evidence type="ECO:0000313" key="1">
    <source>
        <dbReference type="EMBL" id="MBB4981049.1"/>
    </source>
</evidence>
<protein>
    <submittedName>
        <fullName evidence="1">Creatinine amidohydrolase/Fe(II)-dependent formamide hydrolase-like protein</fullName>
    </submittedName>
</protein>
<accession>A0A7W7XA22</accession>
<comment type="caution">
    <text evidence="1">The sequence shown here is derived from an EMBL/GenBank/DDBJ whole genome shotgun (WGS) entry which is preliminary data.</text>
</comment>
<sequence>MAAVLWNHMTAAELRKRAAENAVVLLPVSFDRIASSGAAGHGDAATAEKGERLLCGLARALAEALAEDPWSGARGR</sequence>
<gene>
    <name evidence="1" type="ORF">GGE06_001957</name>
</gene>
<dbReference type="EMBL" id="JACHJY010000002">
    <property type="protein sequence ID" value="MBB4981049.1"/>
    <property type="molecule type" value="Genomic_DNA"/>
</dbReference>
<organism evidence="1 2">
    <name type="scientific">Streptomyces nymphaeiformis</name>
    <dbReference type="NCBI Taxonomy" id="2663842"/>
    <lineage>
        <taxon>Bacteria</taxon>
        <taxon>Bacillati</taxon>
        <taxon>Actinomycetota</taxon>
        <taxon>Actinomycetes</taxon>
        <taxon>Kitasatosporales</taxon>
        <taxon>Streptomycetaceae</taxon>
        <taxon>Streptomyces</taxon>
    </lineage>
</organism>
<reference evidence="1 2" key="1">
    <citation type="submission" date="2020-08" db="EMBL/GenBank/DDBJ databases">
        <title>Genomic Encyclopedia of Type Strains, Phase III (KMG-III): the genomes of soil and plant-associated and newly described type strains.</title>
        <authorList>
            <person name="Whitman W."/>
        </authorList>
    </citation>
    <scope>NUCLEOTIDE SEQUENCE [LARGE SCALE GENOMIC DNA]</scope>
    <source>
        <strain evidence="1 2">SFB5A</strain>
    </source>
</reference>
<keyword evidence="1" id="KW-0378">Hydrolase</keyword>
<keyword evidence="2" id="KW-1185">Reference proteome</keyword>
<dbReference type="Proteomes" id="UP000582643">
    <property type="component" value="Unassembled WGS sequence"/>
</dbReference>
<dbReference type="RefSeq" id="WP_246532391.1">
    <property type="nucleotide sequence ID" value="NZ_JACHJY010000002.1"/>
</dbReference>
<dbReference type="AlphaFoldDB" id="A0A7W7XA22"/>
<name>A0A7W7XA22_9ACTN</name>